<name>A0ABN2LK92_9MICO</name>
<proteinExistence type="predicted"/>
<reference evidence="6 7" key="1">
    <citation type="journal article" date="2019" name="Int. J. Syst. Evol. Microbiol.">
        <title>The Global Catalogue of Microorganisms (GCM) 10K type strain sequencing project: providing services to taxonomists for standard genome sequencing and annotation.</title>
        <authorList>
            <consortium name="The Broad Institute Genomics Platform"/>
            <consortium name="The Broad Institute Genome Sequencing Center for Infectious Disease"/>
            <person name="Wu L."/>
            <person name="Ma J."/>
        </authorList>
    </citation>
    <scope>NUCLEOTIDE SEQUENCE [LARGE SCALE GENOMIC DNA]</scope>
    <source>
        <strain evidence="6 7">JCM 14736</strain>
    </source>
</reference>
<dbReference type="EMBL" id="BAAAOB010000002">
    <property type="protein sequence ID" value="GAA1791463.1"/>
    <property type="molecule type" value="Genomic_DNA"/>
</dbReference>
<keyword evidence="2" id="KW-0238">DNA-binding</keyword>
<evidence type="ECO:0000256" key="1">
    <source>
        <dbReference type="ARBA" id="ARBA00023015"/>
    </source>
</evidence>
<evidence type="ECO:0000259" key="5">
    <source>
        <dbReference type="PROSITE" id="PS01124"/>
    </source>
</evidence>
<dbReference type="RefSeq" id="WP_344032003.1">
    <property type="nucleotide sequence ID" value="NZ_BAAAOB010000002.1"/>
</dbReference>
<evidence type="ECO:0000313" key="7">
    <source>
        <dbReference type="Proteomes" id="UP001500851"/>
    </source>
</evidence>
<dbReference type="SUPFAM" id="SSF46689">
    <property type="entry name" value="Homeodomain-like"/>
    <property type="match status" value="1"/>
</dbReference>
<dbReference type="Proteomes" id="UP001500851">
    <property type="component" value="Unassembled WGS sequence"/>
</dbReference>
<evidence type="ECO:0000256" key="2">
    <source>
        <dbReference type="ARBA" id="ARBA00023125"/>
    </source>
</evidence>
<dbReference type="InterPro" id="IPR018060">
    <property type="entry name" value="HTH_AraC"/>
</dbReference>
<dbReference type="PANTHER" id="PTHR46796">
    <property type="entry name" value="HTH-TYPE TRANSCRIPTIONAL ACTIVATOR RHAS-RELATED"/>
    <property type="match status" value="1"/>
</dbReference>
<keyword evidence="1" id="KW-0805">Transcription regulation</keyword>
<dbReference type="PANTHER" id="PTHR46796:SF15">
    <property type="entry name" value="BLL1074 PROTEIN"/>
    <property type="match status" value="1"/>
</dbReference>
<sequence>MYREVELPGLGVLWRSERSVGVGAPTVIPADGSADIILRDDELVVAGPSTRWLLGRGSIHGATIGLRFAPGLAGRALELDASELRDSLVPAADALAPEVRRRGERLLRALGDSVRTAAGERPGTDPRIALRARSAQPFELGALDWTAEALRMARRGATVTEAAARLGYSERQLQRRMLLHFGYGYTALRRVLRAERARGLLGAGIAVEAAATRTGYSDQAHLTREFGRIVGTTPARFVAANVGAAPSRNRTDGGQAAGSAASGA</sequence>
<gene>
    <name evidence="6" type="ORF">GCM10009768_20550</name>
</gene>
<feature type="compositionally biased region" description="Low complexity" evidence="4">
    <location>
        <begin position="253"/>
        <end position="264"/>
    </location>
</feature>
<dbReference type="PROSITE" id="PS01124">
    <property type="entry name" value="HTH_ARAC_FAMILY_2"/>
    <property type="match status" value="1"/>
</dbReference>
<accession>A0ABN2LK92</accession>
<dbReference type="InterPro" id="IPR018062">
    <property type="entry name" value="HTH_AraC-typ_CS"/>
</dbReference>
<dbReference type="PROSITE" id="PS00041">
    <property type="entry name" value="HTH_ARAC_FAMILY_1"/>
    <property type="match status" value="1"/>
</dbReference>
<dbReference type="Pfam" id="PF12833">
    <property type="entry name" value="HTH_18"/>
    <property type="match status" value="1"/>
</dbReference>
<dbReference type="InterPro" id="IPR050204">
    <property type="entry name" value="AraC_XylS_family_regulators"/>
</dbReference>
<feature type="domain" description="HTH araC/xylS-type" evidence="5">
    <location>
        <begin position="140"/>
        <end position="240"/>
    </location>
</feature>
<evidence type="ECO:0000256" key="4">
    <source>
        <dbReference type="SAM" id="MobiDB-lite"/>
    </source>
</evidence>
<keyword evidence="3" id="KW-0804">Transcription</keyword>
<keyword evidence="7" id="KW-1185">Reference proteome</keyword>
<comment type="caution">
    <text evidence="6">The sequence shown here is derived from an EMBL/GenBank/DDBJ whole genome shotgun (WGS) entry which is preliminary data.</text>
</comment>
<dbReference type="Gene3D" id="1.10.10.60">
    <property type="entry name" value="Homeodomain-like"/>
    <property type="match status" value="1"/>
</dbReference>
<evidence type="ECO:0000256" key="3">
    <source>
        <dbReference type="ARBA" id="ARBA00023163"/>
    </source>
</evidence>
<organism evidence="6 7">
    <name type="scientific">Leucobacter iarius</name>
    <dbReference type="NCBI Taxonomy" id="333963"/>
    <lineage>
        <taxon>Bacteria</taxon>
        <taxon>Bacillati</taxon>
        <taxon>Actinomycetota</taxon>
        <taxon>Actinomycetes</taxon>
        <taxon>Micrococcales</taxon>
        <taxon>Microbacteriaceae</taxon>
        <taxon>Leucobacter</taxon>
    </lineage>
</organism>
<evidence type="ECO:0000313" key="6">
    <source>
        <dbReference type="EMBL" id="GAA1791463.1"/>
    </source>
</evidence>
<dbReference type="InterPro" id="IPR009057">
    <property type="entry name" value="Homeodomain-like_sf"/>
</dbReference>
<feature type="region of interest" description="Disordered" evidence="4">
    <location>
        <begin position="243"/>
        <end position="264"/>
    </location>
</feature>
<protein>
    <submittedName>
        <fullName evidence="6">Helix-turn-helix transcriptional regulator</fullName>
    </submittedName>
</protein>
<dbReference type="SMART" id="SM00342">
    <property type="entry name" value="HTH_ARAC"/>
    <property type="match status" value="1"/>
</dbReference>